<protein>
    <submittedName>
        <fullName evidence="1">Uncharacterized protein</fullName>
    </submittedName>
</protein>
<organism evidence="1 2">
    <name type="scientific">Rheinheimera salexigens</name>
    <dbReference type="NCBI Taxonomy" id="1628148"/>
    <lineage>
        <taxon>Bacteria</taxon>
        <taxon>Pseudomonadati</taxon>
        <taxon>Pseudomonadota</taxon>
        <taxon>Gammaproteobacteria</taxon>
        <taxon>Chromatiales</taxon>
        <taxon>Chromatiaceae</taxon>
        <taxon>Rheinheimera</taxon>
    </lineage>
</organism>
<accession>A0A1E7Q4X4</accession>
<proteinExistence type="predicted"/>
<sequence length="230" mass="24608">MLTPPCRSFFCNSYTVHSLKTTGVFVMKLVSIKLSAIKVINPLPKALLLSLFGVALTLTAYASDVDDAIAAATKHYKAGEYSQAAAQLDYASTLIRQEKGEQVKTFFPDAPTGWQAEDAESSVAGAAMFGGGISASRAYYNADYRIEIDLMMDSPMLQAFSMMLSNPSMIAMSGGKLTKIQGIQAVQKVDGKQLEIQFVTPTGAMVTLSGDNAAQSTLLKLANAIDLKKL</sequence>
<comment type="caution">
    <text evidence="1">The sequence shown here is derived from an EMBL/GenBank/DDBJ whole genome shotgun (WGS) entry which is preliminary data.</text>
</comment>
<dbReference type="Proteomes" id="UP000242258">
    <property type="component" value="Unassembled WGS sequence"/>
</dbReference>
<name>A0A1E7Q4X4_9GAMM</name>
<gene>
    <name evidence="1" type="ORF">BI198_06405</name>
</gene>
<dbReference type="EMBL" id="MKEK01000001">
    <property type="protein sequence ID" value="OEY69244.1"/>
    <property type="molecule type" value="Genomic_DNA"/>
</dbReference>
<reference evidence="2" key="1">
    <citation type="submission" date="2016-09" db="EMBL/GenBank/DDBJ databases">
        <authorList>
            <person name="Wan X."/>
            <person name="Hou S."/>
        </authorList>
    </citation>
    <scope>NUCLEOTIDE SEQUENCE [LARGE SCALE GENOMIC DNA]</scope>
    <source>
        <strain evidence="2">KH87</strain>
    </source>
</reference>
<evidence type="ECO:0000313" key="1">
    <source>
        <dbReference type="EMBL" id="OEY69244.1"/>
    </source>
</evidence>
<evidence type="ECO:0000313" key="2">
    <source>
        <dbReference type="Proteomes" id="UP000242258"/>
    </source>
</evidence>
<keyword evidence="2" id="KW-1185">Reference proteome</keyword>
<dbReference type="STRING" id="1628148.BI198_06405"/>
<dbReference type="AlphaFoldDB" id="A0A1E7Q4X4"/>